<evidence type="ECO:0000313" key="2">
    <source>
        <dbReference type="Proteomes" id="UP000595897"/>
    </source>
</evidence>
<organism evidence="1 2">
    <name type="scientific">Anaeromicropila herbilytica</name>
    <dbReference type="NCBI Taxonomy" id="2785025"/>
    <lineage>
        <taxon>Bacteria</taxon>
        <taxon>Bacillati</taxon>
        <taxon>Bacillota</taxon>
        <taxon>Clostridia</taxon>
        <taxon>Lachnospirales</taxon>
        <taxon>Lachnospiraceae</taxon>
        <taxon>Anaeromicropila</taxon>
    </lineage>
</organism>
<reference evidence="1 2" key="1">
    <citation type="submission" date="2020-11" db="EMBL/GenBank/DDBJ databases">
        <title>Draft genome sequencing of a Lachnospiraceae strain isolated from anoxic soil subjected to BSD treatment.</title>
        <authorList>
            <person name="Uek A."/>
            <person name="Tonouchi A."/>
        </authorList>
    </citation>
    <scope>NUCLEOTIDE SEQUENCE [LARGE SCALE GENOMIC DNA]</scope>
    <source>
        <strain evidence="1 2">TB5</strain>
    </source>
</reference>
<proteinExistence type="predicted"/>
<accession>A0A7R7ICT0</accession>
<keyword evidence="2" id="KW-1185">Reference proteome</keyword>
<dbReference type="RefSeq" id="WP_271712007.1">
    <property type="nucleotide sequence ID" value="NZ_AP024169.1"/>
</dbReference>
<dbReference type="EMBL" id="AP024169">
    <property type="protein sequence ID" value="BCN30847.1"/>
    <property type="molecule type" value="Genomic_DNA"/>
</dbReference>
<name>A0A7R7ICT0_9FIRM</name>
<gene>
    <name evidence="1" type="ORF">bsdtb5_21420</name>
</gene>
<dbReference type="AlphaFoldDB" id="A0A7R7ICT0"/>
<dbReference type="KEGG" id="ahb:bsdtb5_21420"/>
<sequence>MKKRTILFGIVFIFIMLQCFLTNAYASGKADYQVYIKYYKRNSIIVEFPQIRGLSNSKKQKEINYLLEHEVFEYITDWFNFWDEKNLKVSDILKTISNTKDQTLEFNCHSSFSNNHLLSIRYAVYAYSKGAAHPNTWGYSYTIDLDRLKVLKLNDLIKLDESILNYKGNVIFDRDTYSKPEKGTYKLIDVLNYNGLYTNKEVLNGIINENICWYITKSKGVSFFFNAQNHDEEFVISFQDIKKLINTPYLKILTFQAK</sequence>
<evidence type="ECO:0000313" key="1">
    <source>
        <dbReference type="EMBL" id="BCN30847.1"/>
    </source>
</evidence>
<dbReference type="Gene3D" id="3.30.565.40">
    <property type="entry name" value="Fervidobacterium nodosum Rt17-B1 like"/>
    <property type="match status" value="1"/>
</dbReference>
<dbReference type="Proteomes" id="UP000595897">
    <property type="component" value="Chromosome"/>
</dbReference>
<evidence type="ECO:0008006" key="3">
    <source>
        <dbReference type="Google" id="ProtNLM"/>
    </source>
</evidence>
<protein>
    <recommendedName>
        <fullName evidence="3">Deacetylase PdaC domain-containing protein</fullName>
    </recommendedName>
</protein>